<proteinExistence type="predicted"/>
<dbReference type="RefSeq" id="WP_198618173.1">
    <property type="nucleotide sequence ID" value="NZ_JABANU010000016.1"/>
</dbReference>
<evidence type="ECO:0000313" key="1">
    <source>
        <dbReference type="EMBL" id="MBI5975395.1"/>
    </source>
</evidence>
<protein>
    <recommendedName>
        <fullName evidence="3">Phage protein</fullName>
    </recommendedName>
</protein>
<keyword evidence="2" id="KW-1185">Reference proteome</keyword>
<comment type="caution">
    <text evidence="1">The sequence shown here is derived from an EMBL/GenBank/DDBJ whole genome shotgun (WGS) entry which is preliminary data.</text>
</comment>
<sequence length="234" mass="27933">MNDYIISNNLSKSETTLTVIFKNQSNASVQEVKQSMSEFDQIIFNFEETITKSDMEVVQELLKTVKKTAMILTSFDLKANHKNKILQVIKEISESKRINIYYIEDGKLKVEFLDVSTVQYNHDHNNQLFKSVEEELEIAQQIPTYDDKALKQELIKIKEDYDELYAVYLYTHKRMQYAFRELHKFKRSAWTYKKQYLKYEMVLDNLEKVSTYKKRLNKKNIKKAVNLLLKKVRK</sequence>
<organism evidence="1 2">
    <name type="scientific">Staphylococcus canis</name>
    <dbReference type="NCBI Taxonomy" id="2724942"/>
    <lineage>
        <taxon>Bacteria</taxon>
        <taxon>Bacillati</taxon>
        <taxon>Bacillota</taxon>
        <taxon>Bacilli</taxon>
        <taxon>Bacillales</taxon>
        <taxon>Staphylococcaceae</taxon>
        <taxon>Staphylococcus</taxon>
    </lineage>
</organism>
<name>A0ABS0TA28_9STAP</name>
<reference evidence="1 2" key="1">
    <citation type="submission" date="2020-04" db="EMBL/GenBank/DDBJ databases">
        <title>Staphylococcus species from domestic dog.</title>
        <authorList>
            <person name="Paterson G.K."/>
        </authorList>
    </citation>
    <scope>NUCLEOTIDE SEQUENCE [LARGE SCALE GENOMIC DNA]</scope>
    <source>
        <strain evidence="1 2">H16/1A</strain>
    </source>
</reference>
<dbReference type="EMBL" id="JABANU010000016">
    <property type="protein sequence ID" value="MBI5975395.1"/>
    <property type="molecule type" value="Genomic_DNA"/>
</dbReference>
<dbReference type="Proteomes" id="UP000751852">
    <property type="component" value="Unassembled WGS sequence"/>
</dbReference>
<evidence type="ECO:0008006" key="3">
    <source>
        <dbReference type="Google" id="ProtNLM"/>
    </source>
</evidence>
<gene>
    <name evidence="1" type="ORF">HHH54_07230</name>
</gene>
<accession>A0ABS0TA28</accession>
<evidence type="ECO:0000313" key="2">
    <source>
        <dbReference type="Proteomes" id="UP000751852"/>
    </source>
</evidence>